<dbReference type="SUPFAM" id="SSF51735">
    <property type="entry name" value="NAD(P)-binding Rossmann-fold domains"/>
    <property type="match status" value="1"/>
</dbReference>
<dbReference type="GO" id="GO:0005737">
    <property type="term" value="C:cytoplasm"/>
    <property type="evidence" value="ECO:0007669"/>
    <property type="project" value="TreeGrafter"/>
</dbReference>
<dbReference type="AlphaFoldDB" id="A0A0D2BMT2"/>
<dbReference type="Pfam" id="PF01370">
    <property type="entry name" value="Epimerase"/>
    <property type="match status" value="1"/>
</dbReference>
<dbReference type="STRING" id="91928.A0A0D2BMT2"/>
<evidence type="ECO:0000313" key="2">
    <source>
        <dbReference type="EMBL" id="KIW12444.1"/>
    </source>
</evidence>
<feature type="domain" description="NAD-dependent epimerase/dehydratase" evidence="1">
    <location>
        <begin position="5"/>
        <end position="245"/>
    </location>
</feature>
<protein>
    <recommendedName>
        <fullName evidence="1">NAD-dependent epimerase/dehydratase domain-containing protein</fullName>
    </recommendedName>
</protein>
<gene>
    <name evidence="2" type="ORF">PV08_09721</name>
</gene>
<dbReference type="GO" id="GO:0004029">
    <property type="term" value="F:aldehyde dehydrogenase (NAD+) activity"/>
    <property type="evidence" value="ECO:0007669"/>
    <property type="project" value="TreeGrafter"/>
</dbReference>
<dbReference type="RefSeq" id="XP_016232660.1">
    <property type="nucleotide sequence ID" value="XM_016384037.1"/>
</dbReference>
<dbReference type="InterPro" id="IPR036291">
    <property type="entry name" value="NAD(P)-bd_dom_sf"/>
</dbReference>
<dbReference type="Gene3D" id="3.40.50.720">
    <property type="entry name" value="NAD(P)-binding Rossmann-like Domain"/>
    <property type="match status" value="1"/>
</dbReference>
<evidence type="ECO:0000313" key="3">
    <source>
        <dbReference type="Proteomes" id="UP000053328"/>
    </source>
</evidence>
<dbReference type="GeneID" id="27336804"/>
<organism evidence="2 3">
    <name type="scientific">Exophiala spinifera</name>
    <dbReference type="NCBI Taxonomy" id="91928"/>
    <lineage>
        <taxon>Eukaryota</taxon>
        <taxon>Fungi</taxon>
        <taxon>Dikarya</taxon>
        <taxon>Ascomycota</taxon>
        <taxon>Pezizomycotina</taxon>
        <taxon>Eurotiomycetes</taxon>
        <taxon>Chaetothyriomycetidae</taxon>
        <taxon>Chaetothyriales</taxon>
        <taxon>Herpotrichiellaceae</taxon>
        <taxon>Exophiala</taxon>
    </lineage>
</organism>
<name>A0A0D2BMT2_9EURO</name>
<sequence>MSHRILVTGASGYLGGTLLARWNTVALPRYEKLFALVRTDDQARAVKQLYDAEPLRFDTRNEAAVRDAIVSNNITVVFFLIDASSAESQILFIQALAEVKRITGIADVHFLHTSGAKIFSSHAGTPHDRELPDTTPDLYEIQKAQTPRLAPLGPAIDANNKVVELDDLLGVHTYVFVPCIVYGQGEGFANKVSIQTVAIVKAARAARRVYDVNSTGQAIWPVCHVRDNSALYLHILRSILAGENPSHGKEGYYLAASGSVAWKDLYTAMAQELAACGMVESADVVPANEEALELMAKGLNCPREFVSLQLAGTCTFIARNGEKLGWKPEYVSGHILETAGEEVKLILDALKL</sequence>
<dbReference type="VEuPathDB" id="FungiDB:PV08_09721"/>
<keyword evidence="3" id="KW-1185">Reference proteome</keyword>
<accession>A0A0D2BMT2</accession>
<dbReference type="Proteomes" id="UP000053328">
    <property type="component" value="Unassembled WGS sequence"/>
</dbReference>
<dbReference type="OrthoDB" id="10262413at2759"/>
<dbReference type="PANTHER" id="PTHR48079:SF6">
    <property type="entry name" value="NAD(P)-BINDING DOMAIN-CONTAINING PROTEIN-RELATED"/>
    <property type="match status" value="1"/>
</dbReference>
<dbReference type="PANTHER" id="PTHR48079">
    <property type="entry name" value="PROTEIN YEEZ"/>
    <property type="match status" value="1"/>
</dbReference>
<dbReference type="InterPro" id="IPR051783">
    <property type="entry name" value="NAD(P)-dependent_oxidoreduct"/>
</dbReference>
<dbReference type="HOGENOM" id="CLU_007383_12_0_1"/>
<reference evidence="2 3" key="1">
    <citation type="submission" date="2015-01" db="EMBL/GenBank/DDBJ databases">
        <title>The Genome Sequence of Exophiala spinifera CBS89968.</title>
        <authorList>
            <consortium name="The Broad Institute Genomics Platform"/>
            <person name="Cuomo C."/>
            <person name="de Hoog S."/>
            <person name="Gorbushina A."/>
            <person name="Stielow B."/>
            <person name="Teixiera M."/>
            <person name="Abouelleil A."/>
            <person name="Chapman S.B."/>
            <person name="Priest M."/>
            <person name="Young S.K."/>
            <person name="Wortman J."/>
            <person name="Nusbaum C."/>
            <person name="Birren B."/>
        </authorList>
    </citation>
    <scope>NUCLEOTIDE SEQUENCE [LARGE SCALE GENOMIC DNA]</scope>
    <source>
        <strain evidence="2 3">CBS 89968</strain>
    </source>
</reference>
<proteinExistence type="predicted"/>
<evidence type="ECO:0000259" key="1">
    <source>
        <dbReference type="Pfam" id="PF01370"/>
    </source>
</evidence>
<dbReference type="InterPro" id="IPR001509">
    <property type="entry name" value="Epimerase_deHydtase"/>
</dbReference>
<dbReference type="EMBL" id="KN847498">
    <property type="protein sequence ID" value="KIW12444.1"/>
    <property type="molecule type" value="Genomic_DNA"/>
</dbReference>